<dbReference type="GO" id="GO:0004180">
    <property type="term" value="F:carboxypeptidase activity"/>
    <property type="evidence" value="ECO:0007669"/>
    <property type="project" value="UniProtKB-KW"/>
</dbReference>
<dbReference type="Gene3D" id="1.10.3810.10">
    <property type="entry name" value="Biosynthetic peptidoglycan transglycosylase-like"/>
    <property type="match status" value="1"/>
</dbReference>
<evidence type="ECO:0000256" key="1">
    <source>
        <dbReference type="ARBA" id="ARBA00022645"/>
    </source>
</evidence>
<dbReference type="InterPro" id="IPR012338">
    <property type="entry name" value="Beta-lactam/transpept-like"/>
</dbReference>
<evidence type="ECO:0000256" key="3">
    <source>
        <dbReference type="ARBA" id="ARBA00022676"/>
    </source>
</evidence>
<keyword evidence="5" id="KW-0378">Hydrolase</keyword>
<keyword evidence="1" id="KW-0121">Carboxypeptidase</keyword>
<evidence type="ECO:0000256" key="7">
    <source>
        <dbReference type="ARBA" id="ARBA00044770"/>
    </source>
</evidence>
<reference evidence="11 12" key="1">
    <citation type="journal article" date="2016" name="Nat. Commun.">
        <title>Thousands of microbial genomes shed light on interconnected biogeochemical processes in an aquifer system.</title>
        <authorList>
            <person name="Anantharaman K."/>
            <person name="Brown C.T."/>
            <person name="Hug L.A."/>
            <person name="Sharon I."/>
            <person name="Castelle C.J."/>
            <person name="Probst A.J."/>
            <person name="Thomas B.C."/>
            <person name="Singh A."/>
            <person name="Wilkins M.J."/>
            <person name="Karaoz U."/>
            <person name="Brodie E.L."/>
            <person name="Williams K.H."/>
            <person name="Hubbard S.S."/>
            <person name="Banfield J.F."/>
        </authorList>
    </citation>
    <scope>NUCLEOTIDE SEQUENCE [LARGE SCALE GENOMIC DNA]</scope>
</reference>
<dbReference type="AlphaFoldDB" id="A0A1G2H059"/>
<dbReference type="Pfam" id="PF00912">
    <property type="entry name" value="Transgly"/>
    <property type="match status" value="1"/>
</dbReference>
<keyword evidence="2" id="KW-0645">Protease</keyword>
<keyword evidence="6" id="KW-0511">Multifunctional enzyme</keyword>
<dbReference type="Pfam" id="PF00905">
    <property type="entry name" value="Transpeptidase"/>
    <property type="match status" value="1"/>
</dbReference>
<dbReference type="PANTHER" id="PTHR32282">
    <property type="entry name" value="BINDING PROTEIN TRANSPEPTIDASE, PUTATIVE-RELATED"/>
    <property type="match status" value="1"/>
</dbReference>
<dbReference type="Proteomes" id="UP000177954">
    <property type="component" value="Unassembled WGS sequence"/>
</dbReference>
<evidence type="ECO:0000256" key="4">
    <source>
        <dbReference type="ARBA" id="ARBA00022679"/>
    </source>
</evidence>
<evidence type="ECO:0000256" key="5">
    <source>
        <dbReference type="ARBA" id="ARBA00022801"/>
    </source>
</evidence>
<evidence type="ECO:0000256" key="6">
    <source>
        <dbReference type="ARBA" id="ARBA00023268"/>
    </source>
</evidence>
<accession>A0A1G2H059</accession>
<dbReference type="InterPro" id="IPR036950">
    <property type="entry name" value="PBP_transglycosylase"/>
</dbReference>
<dbReference type="GO" id="GO:0009252">
    <property type="term" value="P:peptidoglycan biosynthetic process"/>
    <property type="evidence" value="ECO:0007669"/>
    <property type="project" value="TreeGrafter"/>
</dbReference>
<organism evidence="11 12">
    <name type="scientific">Candidatus Ryanbacteria bacterium RIFCSPLOWO2_02_FULL_47_14</name>
    <dbReference type="NCBI Taxonomy" id="1802129"/>
    <lineage>
        <taxon>Bacteria</taxon>
        <taxon>Candidatus Ryaniibacteriota</taxon>
    </lineage>
</organism>
<evidence type="ECO:0000256" key="8">
    <source>
        <dbReference type="ARBA" id="ARBA00049902"/>
    </source>
</evidence>
<protein>
    <recommendedName>
        <fullName evidence="7">peptidoglycan glycosyltransferase</fullName>
        <ecNumber evidence="7">2.4.99.28</ecNumber>
    </recommendedName>
</protein>
<feature type="domain" description="Penicillin-binding protein transpeptidase" evidence="9">
    <location>
        <begin position="315"/>
        <end position="561"/>
    </location>
</feature>
<evidence type="ECO:0000259" key="9">
    <source>
        <dbReference type="Pfam" id="PF00905"/>
    </source>
</evidence>
<dbReference type="GO" id="GO:0006508">
    <property type="term" value="P:proteolysis"/>
    <property type="evidence" value="ECO:0007669"/>
    <property type="project" value="UniProtKB-KW"/>
</dbReference>
<dbReference type="InterPro" id="IPR001264">
    <property type="entry name" value="Glyco_trans_51"/>
</dbReference>
<dbReference type="SUPFAM" id="SSF53955">
    <property type="entry name" value="Lysozyme-like"/>
    <property type="match status" value="1"/>
</dbReference>
<evidence type="ECO:0000259" key="10">
    <source>
        <dbReference type="Pfam" id="PF00912"/>
    </source>
</evidence>
<name>A0A1G2H059_9BACT</name>
<keyword evidence="4" id="KW-0808">Transferase</keyword>
<evidence type="ECO:0000313" key="12">
    <source>
        <dbReference type="Proteomes" id="UP000177954"/>
    </source>
</evidence>
<comment type="catalytic activity">
    <reaction evidence="8">
        <text>[GlcNAc-(1-&gt;4)-Mur2Ac(oyl-L-Ala-gamma-D-Glu-L-Lys-D-Ala-D-Ala)](n)-di-trans,octa-cis-undecaprenyl diphosphate + beta-D-GlcNAc-(1-&gt;4)-Mur2Ac(oyl-L-Ala-gamma-D-Glu-L-Lys-D-Ala-D-Ala)-di-trans,octa-cis-undecaprenyl diphosphate = [GlcNAc-(1-&gt;4)-Mur2Ac(oyl-L-Ala-gamma-D-Glu-L-Lys-D-Ala-D-Ala)](n+1)-di-trans,octa-cis-undecaprenyl diphosphate + di-trans,octa-cis-undecaprenyl diphosphate + H(+)</text>
        <dbReference type="Rhea" id="RHEA:23708"/>
        <dbReference type="Rhea" id="RHEA-COMP:9602"/>
        <dbReference type="Rhea" id="RHEA-COMP:9603"/>
        <dbReference type="ChEBI" id="CHEBI:15378"/>
        <dbReference type="ChEBI" id="CHEBI:58405"/>
        <dbReference type="ChEBI" id="CHEBI:60033"/>
        <dbReference type="ChEBI" id="CHEBI:78435"/>
        <dbReference type="EC" id="2.4.99.28"/>
    </reaction>
</comment>
<dbReference type="EC" id="2.4.99.28" evidence="7"/>
<feature type="domain" description="Glycosyl transferase family 51" evidence="10">
    <location>
        <begin position="76"/>
        <end position="223"/>
    </location>
</feature>
<dbReference type="InterPro" id="IPR023346">
    <property type="entry name" value="Lysozyme-like_dom_sf"/>
</dbReference>
<keyword evidence="3" id="KW-0328">Glycosyltransferase</keyword>
<dbReference type="Gene3D" id="3.40.710.10">
    <property type="entry name" value="DD-peptidase/beta-lactamase superfamily"/>
    <property type="match status" value="1"/>
</dbReference>
<gene>
    <name evidence="11" type="ORF">A3J04_01445</name>
</gene>
<comment type="caution">
    <text evidence="11">The sequence shown here is derived from an EMBL/GenBank/DDBJ whole genome shotgun (WGS) entry which is preliminary data.</text>
</comment>
<dbReference type="EMBL" id="MHNZ01000028">
    <property type="protein sequence ID" value="OGZ55837.1"/>
    <property type="molecule type" value="Genomic_DNA"/>
</dbReference>
<dbReference type="SUPFAM" id="SSF56601">
    <property type="entry name" value="beta-lactamase/transpeptidase-like"/>
    <property type="match status" value="1"/>
</dbReference>
<evidence type="ECO:0000313" key="11">
    <source>
        <dbReference type="EMBL" id="OGZ55837.1"/>
    </source>
</evidence>
<sequence>MRKIARKMKNVLAAKNLERTGKAILLASVALYTGSYFMSKRIFTLYENQKSAIVQDRNSTEIFIQPNVKGHYMRHTESLTGEISRLLTAKEDRFFFYHPGINPVSIARSLARYPFSRRLEGSSTLTQQLVKTLIGNENKRTMSNKIIESFYALSLGIHTSKPEILKMYANTAYFGNRAEGIVEASKTYFNAPPESLNTVQILQLIATLSNPDDYPGTLKNKRKTIALANQLKIPVDEKTIDAHETDEDKYIYRRKNINVFELEPFEPRCEKPCSLTIDQSLTNTVREILRTNLDSPSFASVNNGAVVVIQTGKEMKENELLAIVGSPHPLSSEKGHQINMAVHPRPIGSTAKPFIFAKAFEKGARPYTQVDDIEYKYDIGTGFAFYPKNYDGQYRGTVSLHQALSNSLNVPAVRVLQYAGLGAFYDFLKSDLSFEPLQPLETYELSIALGGLEMDLLTLANYFTLFPNEGTLKPLKLSEDDTIKFSMAKPYDNHQVIDPAYIQLVTKILSDRETSIDQFGLKSNLNLPATQYAVKTGTSYDYHDSWAIGYTPDFLVGVWLGNSDNKPMYRLSGSIGAGKIWHEVMETMLNSTYNKETAFNFDRIKEYAKSGNIEYGLDGDEYDSARDLLKLNYLILQPHDFDTLQYTAGIKVPLLSNEDVLWYINNSPAGQGIRETWEPKKPGVYTISARNPRGKIEKIKVIIKEQDE</sequence>
<dbReference type="GO" id="GO:0030288">
    <property type="term" value="C:outer membrane-bounded periplasmic space"/>
    <property type="evidence" value="ECO:0007669"/>
    <property type="project" value="TreeGrafter"/>
</dbReference>
<dbReference type="InterPro" id="IPR050396">
    <property type="entry name" value="Glycosyltr_51/Transpeptidase"/>
</dbReference>
<dbReference type="GO" id="GO:0008955">
    <property type="term" value="F:peptidoglycan glycosyltransferase activity"/>
    <property type="evidence" value="ECO:0007669"/>
    <property type="project" value="UniProtKB-EC"/>
</dbReference>
<proteinExistence type="predicted"/>
<dbReference type="GO" id="GO:0008658">
    <property type="term" value="F:penicillin binding"/>
    <property type="evidence" value="ECO:0007669"/>
    <property type="project" value="InterPro"/>
</dbReference>
<evidence type="ECO:0000256" key="2">
    <source>
        <dbReference type="ARBA" id="ARBA00022670"/>
    </source>
</evidence>
<dbReference type="PANTHER" id="PTHR32282:SF15">
    <property type="entry name" value="PENICILLIN-BINDING PROTEIN 1C"/>
    <property type="match status" value="1"/>
</dbReference>
<dbReference type="STRING" id="1802129.A3J04_01445"/>
<dbReference type="InterPro" id="IPR001460">
    <property type="entry name" value="PCN-bd_Tpept"/>
</dbReference>